<dbReference type="AlphaFoldDB" id="A0A1B4XD29"/>
<evidence type="ECO:0008006" key="4">
    <source>
        <dbReference type="Google" id="ProtNLM"/>
    </source>
</evidence>
<proteinExistence type="predicted"/>
<keyword evidence="1" id="KW-0812">Transmembrane</keyword>
<protein>
    <recommendedName>
        <fullName evidence="4">MSHA biogenesis protein MshO</fullName>
    </recommendedName>
</protein>
<sequence>MTLIELIVVITITGIIAVVLGSFILQPIQGYEAQVRRAELVDAAEMALRRTALEIRQALPNSVRIRDALGTTGDVTCNAAGQVCTIEILNTLDGARYREGPGTLPGGGHPHGNPGFRLSFSGADTDGFNIVGFFENFQPGLPFTSTAGNLGERLAIYNQGAVPAVACAGTAADAYSDANCPAGSRVVMTNPNVVRFTIADDGGGDELHIAPVPPAVGFNFRWASPNQRVFIVDTPLSFVCTAGANGNITRYANYPITAAQQVTPAGATNIALLSRPVSACRFSYAAGTNQRAGLVTLDITVSDAASGEQVRLLHQVHVDNAP</sequence>
<evidence type="ECO:0000313" key="2">
    <source>
        <dbReference type="EMBL" id="BAV32708.1"/>
    </source>
</evidence>
<evidence type="ECO:0000313" key="3">
    <source>
        <dbReference type="Proteomes" id="UP000243180"/>
    </source>
</evidence>
<feature type="transmembrane region" description="Helical" evidence="1">
    <location>
        <begin position="6"/>
        <end position="28"/>
    </location>
</feature>
<evidence type="ECO:0000256" key="1">
    <source>
        <dbReference type="SAM" id="Phobius"/>
    </source>
</evidence>
<dbReference type="Proteomes" id="UP000243180">
    <property type="component" value="Chromosome"/>
</dbReference>
<keyword evidence="1" id="KW-1133">Transmembrane helix</keyword>
<keyword evidence="1" id="KW-0472">Membrane</keyword>
<accession>A0A1B4XD29</accession>
<gene>
    <name evidence="2" type="ORF">SCL_0386</name>
</gene>
<dbReference type="SUPFAM" id="SSF54523">
    <property type="entry name" value="Pili subunits"/>
    <property type="match status" value="1"/>
</dbReference>
<dbReference type="InParanoid" id="A0A1B4XD29"/>
<keyword evidence="3" id="KW-1185">Reference proteome</keyword>
<dbReference type="EMBL" id="AP014879">
    <property type="protein sequence ID" value="BAV32708.1"/>
    <property type="molecule type" value="Genomic_DNA"/>
</dbReference>
<dbReference type="Gene3D" id="3.30.700.10">
    <property type="entry name" value="Glycoprotein, Type 4 Pilin"/>
    <property type="match status" value="1"/>
</dbReference>
<name>A0A1B4XD29_9GAMM</name>
<organism evidence="2 3">
    <name type="scientific">Sulfuricaulis limicola</name>
    <dbReference type="NCBI Taxonomy" id="1620215"/>
    <lineage>
        <taxon>Bacteria</taxon>
        <taxon>Pseudomonadati</taxon>
        <taxon>Pseudomonadota</taxon>
        <taxon>Gammaproteobacteria</taxon>
        <taxon>Acidiferrobacterales</taxon>
        <taxon>Acidiferrobacteraceae</taxon>
        <taxon>Sulfuricaulis</taxon>
    </lineage>
</organism>
<dbReference type="InterPro" id="IPR045584">
    <property type="entry name" value="Pilin-like"/>
</dbReference>
<reference evidence="2 3" key="1">
    <citation type="submission" date="2015-05" db="EMBL/GenBank/DDBJ databases">
        <title>Complete genome sequence of a sulfur-oxidizing gammaproteobacterium strain HA5.</title>
        <authorList>
            <person name="Miura A."/>
            <person name="Kojima H."/>
            <person name="Fukui M."/>
        </authorList>
    </citation>
    <scope>NUCLEOTIDE SEQUENCE [LARGE SCALE GENOMIC DNA]</scope>
    <source>
        <strain evidence="2 3">HA5</strain>
    </source>
</reference>
<dbReference type="KEGG" id="slim:SCL_0386"/>